<evidence type="ECO:0000259" key="6">
    <source>
        <dbReference type="Pfam" id="PF02902"/>
    </source>
</evidence>
<sequence length="896" mass="103043">MLSPLFLLLSSSFNIRTFPTTSPAFFFLLCSPASPPVFFGDFLASLTNIQSNSSAAKMEWRACKATFSENGKDASGATRLTKFKSPSGWILRCVTRDFSGHLSFVHVFSGTAKQGWISAQATRTRWSHESINSSVLHFKNRASRHRLLKSSAKINTLLLTSKTSIRIIIGFLEDLFEVKITINPFFDNRATNKINHGKIENLVVTQDKWFNYGKFHLLFEKWDVINHSRPSSIKGFRGWLSIKNLPLDLWRRAIFEVIGAHFGGLESFALDTLNLIRCTDARIQVRKNVMAVWGVEWREFNIIIGLWGPKEEYIQLVGNSRLLEKFFKDKECIFVWAYESIPTIIGCGVDKVNDDAIPRMLRWVCQQSPKFQTISQVFDSPMLIIKAFIKMTPEEEQLKIASGELFENLRSSTIVQPKNGGSKKGRKVVNDEDDFKKSKKQKSKTKMKKAIRNLQDRVAVVERQLTSIKSDIDELKGMMSTILKHSGLQRKGDEGDCKGFEGLVDQTVESEEVDNAKTEDVDTGGTPNWLRMPKEDEISNGAKHIELKKKGDEDVHTVGTPPWLRFNIELEKPINVLEKKVEIGLEEPIDVVDDEVEIEDSGKKLRTHFDSDIKEIEPFPTQRPHVRLARRKRANVYLSIPFTTLPKRSMTSTTTTSQCEPIVYHPMHKILDVDLDRLRAWITDKRTDDEVRETFHGKKSKIFFRDFFMCRRWLADERILVAKWLLYKECIKDNRSFDWEEEYRLTMLSGQKRTSKIIGQVLITLTLHSMSMPIIGFYYAWIWRGRSSTYKEPWPVVIVDSIPLQRNNSDCGVFTIKYFEYIAAGVDFDTLFRQPRSVPVIRHSINLEQKIPQSNERPFCNVAFDLRTGQGLYVNRSEWRLTPIAIASEAMHHAGI</sequence>
<dbReference type="InterPro" id="IPR038765">
    <property type="entry name" value="Papain-like_cys_pep_sf"/>
</dbReference>
<proteinExistence type="inferred from homology"/>
<keyword evidence="5" id="KW-0812">Transmembrane</keyword>
<evidence type="ECO:0000256" key="3">
    <source>
        <dbReference type="ARBA" id="ARBA00022801"/>
    </source>
</evidence>
<organism evidence="7 8">
    <name type="scientific">Cucumis melo var. makuwa</name>
    <name type="common">Oriental melon</name>
    <dbReference type="NCBI Taxonomy" id="1194695"/>
    <lineage>
        <taxon>Eukaryota</taxon>
        <taxon>Viridiplantae</taxon>
        <taxon>Streptophyta</taxon>
        <taxon>Embryophyta</taxon>
        <taxon>Tracheophyta</taxon>
        <taxon>Spermatophyta</taxon>
        <taxon>Magnoliopsida</taxon>
        <taxon>eudicotyledons</taxon>
        <taxon>Gunneridae</taxon>
        <taxon>Pentapetalae</taxon>
        <taxon>rosids</taxon>
        <taxon>fabids</taxon>
        <taxon>Cucurbitales</taxon>
        <taxon>Cucurbitaceae</taxon>
        <taxon>Benincaseae</taxon>
        <taxon>Cucumis</taxon>
    </lineage>
</organism>
<protein>
    <submittedName>
        <fullName evidence="7">Ulp1-like peptidase</fullName>
    </submittedName>
</protein>
<keyword evidence="5" id="KW-1133">Transmembrane helix</keyword>
<keyword evidence="2" id="KW-0645">Protease</keyword>
<dbReference type="Pfam" id="PF02902">
    <property type="entry name" value="Peptidase_C48"/>
    <property type="match status" value="1"/>
</dbReference>
<feature type="transmembrane region" description="Helical" evidence="5">
    <location>
        <begin position="757"/>
        <end position="781"/>
    </location>
</feature>
<dbReference type="GO" id="GO:0008234">
    <property type="term" value="F:cysteine-type peptidase activity"/>
    <property type="evidence" value="ECO:0007669"/>
    <property type="project" value="InterPro"/>
</dbReference>
<gene>
    <name evidence="7" type="ORF">E5676_scaffold84664G00110</name>
</gene>
<feature type="compositionally biased region" description="Basic residues" evidence="4">
    <location>
        <begin position="437"/>
        <end position="448"/>
    </location>
</feature>
<dbReference type="EMBL" id="SSTD01000331">
    <property type="protein sequence ID" value="TYK30603.1"/>
    <property type="molecule type" value="Genomic_DNA"/>
</dbReference>
<dbReference type="AlphaFoldDB" id="A0A5D3E3A5"/>
<accession>A0A5D3E3A5</accession>
<reference evidence="7 8" key="1">
    <citation type="submission" date="2019-08" db="EMBL/GenBank/DDBJ databases">
        <title>Draft genome sequences of two oriental melons (Cucumis melo L. var makuwa).</title>
        <authorList>
            <person name="Kwon S.-Y."/>
        </authorList>
    </citation>
    <scope>NUCLEOTIDE SEQUENCE [LARGE SCALE GENOMIC DNA]</scope>
    <source>
        <strain evidence="8">cv. Chang Bougi</strain>
        <tissue evidence="7">Leaf</tissue>
    </source>
</reference>
<keyword evidence="3" id="KW-0378">Hydrolase</keyword>
<name>A0A5D3E3A5_CUCMM</name>
<dbReference type="Gene3D" id="3.40.395.10">
    <property type="entry name" value="Adenoviral Proteinase, Chain A"/>
    <property type="match status" value="1"/>
</dbReference>
<evidence type="ECO:0000313" key="7">
    <source>
        <dbReference type="EMBL" id="TYK30603.1"/>
    </source>
</evidence>
<comment type="similarity">
    <text evidence="1">Belongs to the peptidase C48 family.</text>
</comment>
<dbReference type="Proteomes" id="UP000321947">
    <property type="component" value="Unassembled WGS sequence"/>
</dbReference>
<feature type="region of interest" description="Disordered" evidence="4">
    <location>
        <begin position="511"/>
        <end position="533"/>
    </location>
</feature>
<feature type="region of interest" description="Disordered" evidence="4">
    <location>
        <begin position="416"/>
        <end position="448"/>
    </location>
</feature>
<evidence type="ECO:0000256" key="1">
    <source>
        <dbReference type="ARBA" id="ARBA00005234"/>
    </source>
</evidence>
<evidence type="ECO:0000313" key="8">
    <source>
        <dbReference type="Proteomes" id="UP000321947"/>
    </source>
</evidence>
<evidence type="ECO:0000256" key="4">
    <source>
        <dbReference type="SAM" id="MobiDB-lite"/>
    </source>
</evidence>
<feature type="domain" description="Ubiquitin-like protease family profile" evidence="6">
    <location>
        <begin position="791"/>
        <end position="830"/>
    </location>
</feature>
<dbReference type="GO" id="GO:0006508">
    <property type="term" value="P:proteolysis"/>
    <property type="evidence" value="ECO:0007669"/>
    <property type="project" value="UniProtKB-KW"/>
</dbReference>
<comment type="caution">
    <text evidence="7">The sequence shown here is derived from an EMBL/GenBank/DDBJ whole genome shotgun (WGS) entry which is preliminary data.</text>
</comment>
<evidence type="ECO:0000256" key="5">
    <source>
        <dbReference type="SAM" id="Phobius"/>
    </source>
</evidence>
<keyword evidence="5" id="KW-0472">Membrane</keyword>
<dbReference type="SUPFAM" id="SSF54001">
    <property type="entry name" value="Cysteine proteinases"/>
    <property type="match status" value="1"/>
</dbReference>
<dbReference type="InterPro" id="IPR003653">
    <property type="entry name" value="Peptidase_C48_C"/>
</dbReference>
<evidence type="ECO:0000256" key="2">
    <source>
        <dbReference type="ARBA" id="ARBA00022670"/>
    </source>
</evidence>